<accession>A0ABS8VU81</accession>
<name>A0ABS8VU81_DATST</name>
<evidence type="ECO:0000313" key="2">
    <source>
        <dbReference type="Proteomes" id="UP000823775"/>
    </source>
</evidence>
<proteinExistence type="predicted"/>
<feature type="non-terminal residue" evidence="1">
    <location>
        <position position="1"/>
    </location>
</feature>
<gene>
    <name evidence="1" type="ORF">HAX54_041314</name>
</gene>
<organism evidence="1 2">
    <name type="scientific">Datura stramonium</name>
    <name type="common">Jimsonweed</name>
    <name type="synonym">Common thornapple</name>
    <dbReference type="NCBI Taxonomy" id="4076"/>
    <lineage>
        <taxon>Eukaryota</taxon>
        <taxon>Viridiplantae</taxon>
        <taxon>Streptophyta</taxon>
        <taxon>Embryophyta</taxon>
        <taxon>Tracheophyta</taxon>
        <taxon>Spermatophyta</taxon>
        <taxon>Magnoliopsida</taxon>
        <taxon>eudicotyledons</taxon>
        <taxon>Gunneridae</taxon>
        <taxon>Pentapetalae</taxon>
        <taxon>asterids</taxon>
        <taxon>lamiids</taxon>
        <taxon>Solanales</taxon>
        <taxon>Solanaceae</taxon>
        <taxon>Solanoideae</taxon>
        <taxon>Datureae</taxon>
        <taxon>Datura</taxon>
    </lineage>
</organism>
<sequence>LPEAMAACKLDPTNHDKNHFVNALNMKTMATSWQNPQFFSLLKFSKSLSNPNVRLPSFCGLRQESAVIAGYNARFPSETGRITEKAARLQQLLANTSYLK</sequence>
<dbReference type="Proteomes" id="UP000823775">
    <property type="component" value="Unassembled WGS sequence"/>
</dbReference>
<keyword evidence="2" id="KW-1185">Reference proteome</keyword>
<protein>
    <submittedName>
        <fullName evidence="1">Uncharacterized protein</fullName>
    </submittedName>
</protein>
<evidence type="ECO:0000313" key="1">
    <source>
        <dbReference type="EMBL" id="MCE0482503.1"/>
    </source>
</evidence>
<reference evidence="1 2" key="1">
    <citation type="journal article" date="2021" name="BMC Genomics">
        <title>Datura genome reveals duplications of psychoactive alkaloid biosynthetic genes and high mutation rate following tissue culture.</title>
        <authorList>
            <person name="Rajewski A."/>
            <person name="Carter-House D."/>
            <person name="Stajich J."/>
            <person name="Litt A."/>
        </authorList>
    </citation>
    <scope>NUCLEOTIDE SEQUENCE [LARGE SCALE GENOMIC DNA]</scope>
    <source>
        <strain evidence="1">AR-01</strain>
    </source>
</reference>
<dbReference type="EMBL" id="JACEIK010005951">
    <property type="protein sequence ID" value="MCE0482503.1"/>
    <property type="molecule type" value="Genomic_DNA"/>
</dbReference>
<comment type="caution">
    <text evidence="1">The sequence shown here is derived from an EMBL/GenBank/DDBJ whole genome shotgun (WGS) entry which is preliminary data.</text>
</comment>